<sequence>MYLAVGTGTGKLNDATEGVAASCVSNANILYKDNSTATTLTTAYCIDVWDKRGSRFFTMTPSALTGTNFASTGAPTGAAVPAN</sequence>
<name>E8U407_DEIML</name>
<organism evidence="1 2">
    <name type="scientific">Deinococcus maricopensis (strain DSM 21211 / LMG 22137 / NRRL B-23946 / LB-34)</name>
    <dbReference type="NCBI Taxonomy" id="709986"/>
    <lineage>
        <taxon>Bacteria</taxon>
        <taxon>Thermotogati</taxon>
        <taxon>Deinococcota</taxon>
        <taxon>Deinococci</taxon>
        <taxon>Deinococcales</taxon>
        <taxon>Deinococcaceae</taxon>
        <taxon>Deinococcus</taxon>
    </lineage>
</organism>
<evidence type="ECO:0000313" key="1">
    <source>
        <dbReference type="EMBL" id="ADV65701.1"/>
    </source>
</evidence>
<gene>
    <name evidence="1" type="ordered locus">Deima_0037</name>
</gene>
<protein>
    <submittedName>
        <fullName evidence="1">Uncharacterized protein</fullName>
    </submittedName>
</protein>
<dbReference type="HOGENOM" id="CLU_2537014_0_0_0"/>
<evidence type="ECO:0000313" key="2">
    <source>
        <dbReference type="Proteomes" id="UP000008635"/>
    </source>
</evidence>
<dbReference type="AlphaFoldDB" id="E8U407"/>
<reference evidence="1 2" key="1">
    <citation type="journal article" date="2011" name="Stand. Genomic Sci.">
        <title>Complete genome sequence of Deinococcus maricopensis type strain (LB-34).</title>
        <authorList>
            <person name="Pukall R."/>
            <person name="Zeytun A."/>
            <person name="Lucas S."/>
            <person name="Lapidus A."/>
            <person name="Hammon N."/>
            <person name="Deshpande S."/>
            <person name="Nolan M."/>
            <person name="Cheng J.F."/>
            <person name="Pitluck S."/>
            <person name="Liolios K."/>
            <person name="Pagani I."/>
            <person name="Mikhailova N."/>
            <person name="Ivanova N."/>
            <person name="Mavromatis K."/>
            <person name="Pati A."/>
            <person name="Tapia R."/>
            <person name="Han C."/>
            <person name="Goodwin L."/>
            <person name="Chen A."/>
            <person name="Palaniappan K."/>
            <person name="Land M."/>
            <person name="Hauser L."/>
            <person name="Chang Y.J."/>
            <person name="Jeffries C.D."/>
            <person name="Brambilla E.M."/>
            <person name="Rohde M."/>
            <person name="Goker M."/>
            <person name="Detter J.C."/>
            <person name="Woyke T."/>
            <person name="Bristow J."/>
            <person name="Eisen J.A."/>
            <person name="Markowitz V."/>
            <person name="Hugenholtz P."/>
            <person name="Kyrpides N.C."/>
            <person name="Klenk H.P."/>
        </authorList>
    </citation>
    <scope>NUCLEOTIDE SEQUENCE [LARGE SCALE GENOMIC DNA]</scope>
    <source>
        <strain evidence="2">DSM 21211 / LMG 22137 / NRRL B-23946 / LB-34</strain>
    </source>
</reference>
<accession>E8U407</accession>
<reference evidence="2" key="2">
    <citation type="submission" date="2011-01" db="EMBL/GenBank/DDBJ databases">
        <title>The complete genome of Deinococcus maricopensis DSM 21211.</title>
        <authorList>
            <consortium name="US DOE Joint Genome Institute (JGI-PGF)"/>
            <person name="Lucas S."/>
            <person name="Copeland A."/>
            <person name="Lapidus A."/>
            <person name="Goodwin L."/>
            <person name="Pitluck S."/>
            <person name="Kyrpides N."/>
            <person name="Mavromatis K."/>
            <person name="Pagani I."/>
            <person name="Ivanova N."/>
            <person name="Ovchinnikova G."/>
            <person name="Zeytun A."/>
            <person name="Detter J.C."/>
            <person name="Han C."/>
            <person name="Land M."/>
            <person name="Hauser L."/>
            <person name="Markowitz V."/>
            <person name="Cheng J.-F."/>
            <person name="Hugenholtz P."/>
            <person name="Woyke T."/>
            <person name="Wu D."/>
            <person name="Pukall R."/>
            <person name="Gehrich-Schroeter G."/>
            <person name="Brambilla E."/>
            <person name="Klenk H.-P."/>
            <person name="Eisen J.A."/>
        </authorList>
    </citation>
    <scope>NUCLEOTIDE SEQUENCE [LARGE SCALE GENOMIC DNA]</scope>
    <source>
        <strain evidence="2">DSM 21211 / LMG 22137 / NRRL B-23946 / LB-34</strain>
    </source>
</reference>
<dbReference type="EMBL" id="CP002454">
    <property type="protein sequence ID" value="ADV65701.1"/>
    <property type="molecule type" value="Genomic_DNA"/>
</dbReference>
<dbReference type="KEGG" id="dmr:Deima_0037"/>
<keyword evidence="2" id="KW-1185">Reference proteome</keyword>
<proteinExistence type="predicted"/>
<dbReference type="Proteomes" id="UP000008635">
    <property type="component" value="Chromosome"/>
</dbReference>